<name>A0A381NRI6_9ZZZZ</name>
<sequence>MRKNGLGSTVGALLVATLTFLYVGTNARAQQSAPGVENTDQALVNRYCLGCHNDRALRGGLSLEGAALDDIPGHVDLWERALRKLRAGAMPPDGAPRPDEVAYRGLITHLETELDTLAETNPNPGRTETFRRLNRTEYRNAIRDLLALDVDVASLLPRDDASFGFDNIGVVELSPTLMERYLTAAQKISRLAVGSMAIVPGSRVITLRPDLTQEGHLEGLPFGTRGGTEVEHAFPLDGEYEIEVRLARNRNENVEGLRETHVLEMTLDGDRLDLFTVVPNRNRLGSYYADEDVDKHLNFRAQIPAGPHAIGAAFLQKNSALIETERQPYQAQFNQDRHPRQQPAVHSVSISGPFDPTGAGSTPSRNRIFTCQPTTTADEEDCAASIISTLARRAYRRPVAFGDLEMPLAFYKQGRANGDFDTGIELALRALLTSPEFLFRIERDPDGLPASTAYELSNIELASRLSFFLWSSIPDDELLDAAEAGQLRDGSAALAHQVRRMLADPRAETLTTNFADQWLYLRNLDSTEPNLRLFPDFDDNLRSAFRRETQMLFGNIVAEDRSVVSLLNADYTFLNERLAEHYGISGVYGNHFRRVELPVDSVRRGLLGHGSLLTVTSYATRTSPVRRGKWVLENVLGMPPPAPPANVPPLEEPEPGVAAQSMRERMEQHRANPVCASCHRLMDGAGLSMENFDAIGRWRDRNEDWTPIDAAGSIPGGGSFDGINGLREAVLARPEVFVGTMTEKLMTYALGRGLDHHDGAAVRRVERDAAEQDYRFSALVLGIVESTPFQMRRSQQ</sequence>
<organism evidence="7">
    <name type="scientific">marine metagenome</name>
    <dbReference type="NCBI Taxonomy" id="408172"/>
    <lineage>
        <taxon>unclassified sequences</taxon>
        <taxon>metagenomes</taxon>
        <taxon>ecological metagenomes</taxon>
    </lineage>
</organism>
<dbReference type="InterPro" id="IPR011478">
    <property type="entry name" value="DUF1585"/>
</dbReference>
<reference evidence="7" key="1">
    <citation type="submission" date="2018-05" db="EMBL/GenBank/DDBJ databases">
        <authorList>
            <person name="Lanie J.A."/>
            <person name="Ng W.-L."/>
            <person name="Kazmierczak K.M."/>
            <person name="Andrzejewski T.M."/>
            <person name="Davidsen T.M."/>
            <person name="Wayne K.J."/>
            <person name="Tettelin H."/>
            <person name="Glass J.I."/>
            <person name="Rusch D."/>
            <person name="Podicherti R."/>
            <person name="Tsui H.-C.T."/>
            <person name="Winkler M.E."/>
        </authorList>
    </citation>
    <scope>NUCLEOTIDE SEQUENCE</scope>
</reference>
<dbReference type="Pfam" id="PF07631">
    <property type="entry name" value="PSD4"/>
    <property type="match status" value="1"/>
</dbReference>
<evidence type="ECO:0000259" key="6">
    <source>
        <dbReference type="Pfam" id="PF07637"/>
    </source>
</evidence>
<evidence type="ECO:0000259" key="2">
    <source>
        <dbReference type="Pfam" id="PF07624"/>
    </source>
</evidence>
<dbReference type="InterPro" id="IPR013039">
    <property type="entry name" value="DUF1588"/>
</dbReference>
<dbReference type="InterPro" id="IPR013036">
    <property type="entry name" value="DUF1587"/>
</dbReference>
<gene>
    <name evidence="7" type="ORF">METZ01_LOCUS10069</name>
</gene>
<accession>A0A381NRI6</accession>
<dbReference type="Pfam" id="PF07626">
    <property type="entry name" value="PSD3"/>
    <property type="match status" value="1"/>
</dbReference>
<proteinExistence type="predicted"/>
<dbReference type="InterPro" id="IPR013042">
    <property type="entry name" value="DUF1592"/>
</dbReference>
<feature type="region of interest" description="Disordered" evidence="1">
    <location>
        <begin position="334"/>
        <end position="366"/>
    </location>
</feature>
<feature type="domain" description="DUF1588" evidence="4">
    <location>
        <begin position="603"/>
        <end position="701"/>
    </location>
</feature>
<protein>
    <recommendedName>
        <fullName evidence="8">Cytochrome c domain-containing protein</fullName>
    </recommendedName>
</protein>
<dbReference type="Pfam" id="PF07637">
    <property type="entry name" value="PSD5"/>
    <property type="match status" value="1"/>
</dbReference>
<dbReference type="Pfam" id="PF07624">
    <property type="entry name" value="PSD2"/>
    <property type="match status" value="1"/>
</dbReference>
<dbReference type="AlphaFoldDB" id="A0A381NRI6"/>
<dbReference type="InterPro" id="IPR013043">
    <property type="entry name" value="DUF1595"/>
</dbReference>
<dbReference type="EMBL" id="UINC01000549">
    <property type="protein sequence ID" value="SUZ57215.1"/>
    <property type="molecule type" value="Genomic_DNA"/>
</dbReference>
<dbReference type="Pfam" id="PF07627">
    <property type="entry name" value="PSCyt3"/>
    <property type="match status" value="1"/>
</dbReference>
<evidence type="ECO:0000256" key="1">
    <source>
        <dbReference type="SAM" id="MobiDB-lite"/>
    </source>
</evidence>
<evidence type="ECO:0000259" key="3">
    <source>
        <dbReference type="Pfam" id="PF07626"/>
    </source>
</evidence>
<feature type="domain" description="DUF1585" evidence="2">
    <location>
        <begin position="717"/>
        <end position="789"/>
    </location>
</feature>
<feature type="domain" description="DUF1595" evidence="6">
    <location>
        <begin position="382"/>
        <end position="442"/>
    </location>
</feature>
<evidence type="ECO:0008006" key="8">
    <source>
        <dbReference type="Google" id="ProtNLM"/>
    </source>
</evidence>
<evidence type="ECO:0000259" key="4">
    <source>
        <dbReference type="Pfam" id="PF07627"/>
    </source>
</evidence>
<feature type="domain" description="DUF1592" evidence="5">
    <location>
        <begin position="456"/>
        <end position="584"/>
    </location>
</feature>
<feature type="domain" description="DUF1587" evidence="3">
    <location>
        <begin position="131"/>
        <end position="193"/>
    </location>
</feature>
<evidence type="ECO:0000259" key="5">
    <source>
        <dbReference type="Pfam" id="PF07631"/>
    </source>
</evidence>
<evidence type="ECO:0000313" key="7">
    <source>
        <dbReference type="EMBL" id="SUZ57215.1"/>
    </source>
</evidence>